<dbReference type="PROSITE" id="PS00132">
    <property type="entry name" value="CARBOXYPEPT_ZN_1"/>
    <property type="match status" value="1"/>
</dbReference>
<evidence type="ECO:0000256" key="1">
    <source>
        <dbReference type="ARBA" id="ARBA00001947"/>
    </source>
</evidence>
<keyword evidence="8" id="KW-0862">Zinc</keyword>
<accession>A0A6P4IDK1</accession>
<feature type="signal peptide" evidence="12">
    <location>
        <begin position="1"/>
        <end position="16"/>
    </location>
</feature>
<keyword evidence="3" id="KW-0121">Carboxypeptidase</keyword>
<gene>
    <name evidence="15" type="primary">LOC108077955</name>
</gene>
<evidence type="ECO:0000313" key="14">
    <source>
        <dbReference type="Proteomes" id="UP001652661"/>
    </source>
</evidence>
<organism evidence="14 15">
    <name type="scientific">Drosophila kikkawai</name>
    <name type="common">Fruit fly</name>
    <dbReference type="NCBI Taxonomy" id="30033"/>
    <lineage>
        <taxon>Eukaryota</taxon>
        <taxon>Metazoa</taxon>
        <taxon>Ecdysozoa</taxon>
        <taxon>Arthropoda</taxon>
        <taxon>Hexapoda</taxon>
        <taxon>Insecta</taxon>
        <taxon>Pterygota</taxon>
        <taxon>Neoptera</taxon>
        <taxon>Endopterygota</taxon>
        <taxon>Diptera</taxon>
        <taxon>Brachycera</taxon>
        <taxon>Muscomorpha</taxon>
        <taxon>Ephydroidea</taxon>
        <taxon>Drosophilidae</taxon>
        <taxon>Drosophila</taxon>
        <taxon>Sophophora</taxon>
    </lineage>
</organism>
<dbReference type="Pfam" id="PF00246">
    <property type="entry name" value="Peptidase_M14"/>
    <property type="match status" value="1"/>
</dbReference>
<evidence type="ECO:0000256" key="4">
    <source>
        <dbReference type="ARBA" id="ARBA00022670"/>
    </source>
</evidence>
<dbReference type="SMART" id="SM00631">
    <property type="entry name" value="Zn_pept"/>
    <property type="match status" value="1"/>
</dbReference>
<dbReference type="RefSeq" id="XP_017026987.1">
    <property type="nucleotide sequence ID" value="XM_017171498.2"/>
</dbReference>
<feature type="chain" id="PRO_5027640497" evidence="12">
    <location>
        <begin position="17"/>
        <end position="403"/>
    </location>
</feature>
<dbReference type="PANTHER" id="PTHR11705:SF140">
    <property type="entry name" value="FI02848P-RELATED"/>
    <property type="match status" value="1"/>
</dbReference>
<dbReference type="AlphaFoldDB" id="A0A6P4IDK1"/>
<proteinExistence type="inferred from homology"/>
<feature type="region of interest" description="Disordered" evidence="11">
    <location>
        <begin position="344"/>
        <end position="380"/>
    </location>
</feature>
<comment type="cofactor">
    <cofactor evidence="1">
        <name>Zn(2+)</name>
        <dbReference type="ChEBI" id="CHEBI:29105"/>
    </cofactor>
</comment>
<evidence type="ECO:0000256" key="11">
    <source>
        <dbReference type="SAM" id="MobiDB-lite"/>
    </source>
</evidence>
<dbReference type="OrthoDB" id="3626597at2759"/>
<evidence type="ECO:0000259" key="13">
    <source>
        <dbReference type="PROSITE" id="PS52035"/>
    </source>
</evidence>
<evidence type="ECO:0000256" key="6">
    <source>
        <dbReference type="ARBA" id="ARBA00022729"/>
    </source>
</evidence>
<evidence type="ECO:0000256" key="2">
    <source>
        <dbReference type="ARBA" id="ARBA00005988"/>
    </source>
</evidence>
<evidence type="ECO:0000256" key="5">
    <source>
        <dbReference type="ARBA" id="ARBA00022723"/>
    </source>
</evidence>
<keyword evidence="6 12" id="KW-0732">Signal</keyword>
<reference evidence="15" key="1">
    <citation type="submission" date="2025-08" db="UniProtKB">
        <authorList>
            <consortium name="RefSeq"/>
        </authorList>
    </citation>
    <scope>IDENTIFICATION</scope>
    <source>
        <strain evidence="15">14028-0561.14</strain>
        <tissue evidence="15">Whole fly</tissue>
    </source>
</reference>
<name>A0A6P4IDK1_DROKI</name>
<protein>
    <submittedName>
        <fullName evidence="15">Zinc carboxypeptidase-like</fullName>
    </submittedName>
</protein>
<evidence type="ECO:0000256" key="7">
    <source>
        <dbReference type="ARBA" id="ARBA00022801"/>
    </source>
</evidence>
<dbReference type="GO" id="GO:0006508">
    <property type="term" value="P:proteolysis"/>
    <property type="evidence" value="ECO:0007669"/>
    <property type="project" value="UniProtKB-KW"/>
</dbReference>
<comment type="similarity">
    <text evidence="2 10">Belongs to the peptidase M14 family.</text>
</comment>
<keyword evidence="7" id="KW-0378">Hydrolase</keyword>
<evidence type="ECO:0000256" key="10">
    <source>
        <dbReference type="PROSITE-ProRule" id="PRU01379"/>
    </source>
</evidence>
<dbReference type="SUPFAM" id="SSF53187">
    <property type="entry name" value="Zn-dependent exopeptidases"/>
    <property type="match status" value="1"/>
</dbReference>
<evidence type="ECO:0000256" key="12">
    <source>
        <dbReference type="SAM" id="SignalP"/>
    </source>
</evidence>
<dbReference type="GO" id="GO:0004181">
    <property type="term" value="F:metallocarboxypeptidase activity"/>
    <property type="evidence" value="ECO:0007669"/>
    <property type="project" value="InterPro"/>
</dbReference>
<feature type="domain" description="Peptidase M14" evidence="13">
    <location>
        <begin position="32"/>
        <end position="325"/>
    </location>
</feature>
<dbReference type="PROSITE" id="PS52035">
    <property type="entry name" value="PEPTIDASE_M14"/>
    <property type="match status" value="1"/>
</dbReference>
<feature type="active site" description="Proton donor/acceptor" evidence="10">
    <location>
        <position position="292"/>
    </location>
</feature>
<dbReference type="InterPro" id="IPR000834">
    <property type="entry name" value="Peptidase_M14"/>
</dbReference>
<evidence type="ECO:0000256" key="3">
    <source>
        <dbReference type="ARBA" id="ARBA00022645"/>
    </source>
</evidence>
<keyword evidence="5" id="KW-0479">Metal-binding</keyword>
<keyword evidence="9" id="KW-0482">Metalloprotease</keyword>
<dbReference type="GO" id="GO:0008270">
    <property type="term" value="F:zinc ion binding"/>
    <property type="evidence" value="ECO:0007669"/>
    <property type="project" value="InterPro"/>
</dbReference>
<keyword evidence="4" id="KW-0645">Protease</keyword>
<evidence type="ECO:0000313" key="15">
    <source>
        <dbReference type="RefSeq" id="XP_017026987.1"/>
    </source>
</evidence>
<dbReference type="PANTHER" id="PTHR11705">
    <property type="entry name" value="PROTEASE FAMILY M14 CARBOXYPEPTIDASE A,B"/>
    <property type="match status" value="1"/>
</dbReference>
<dbReference type="Proteomes" id="UP001652661">
    <property type="component" value="Chromosome 3L"/>
</dbReference>
<dbReference type="Gene3D" id="3.40.630.10">
    <property type="entry name" value="Zn peptidases"/>
    <property type="match status" value="1"/>
</dbReference>
<sequence>MWRPVFLILAVATAHASIQPSELMSNELKLDKYYTYAEMESYLRNLSNAFRDKITLEELAKTDVDHLSVYKVKVSNNQIDGPKKAILLDAAIHGNEWITTTVALKAIYELVTGKNNFLEKSDWYILPMVNPDGYEYTLPKKNDKWMKNRKPNEGGEIGVNLNRNFDFNWDKTKDRSNMSWSENYRGSKPLSEPESLALANLMKELTKSNKEVIYISLHTEHQSSIFYPSVFEGKPTKNNASLAWLAQYASEKIFNETRSKYTHGVPVTYKGTGGTSLDYAYDLGISMAFDLEFGQEKSDDQSLDSFISNRANEGWSGVYHLAEGAFLKIKNGIIEHDCDCNEDEDDAYIAPPGSNSPTDDSDDDNDDCSCKPDKKKASSAGENVPFIGIFSTLLLYVSYTILN</sequence>
<keyword evidence="14" id="KW-1185">Reference proteome</keyword>
<evidence type="ECO:0000256" key="9">
    <source>
        <dbReference type="ARBA" id="ARBA00023049"/>
    </source>
</evidence>
<evidence type="ECO:0000256" key="8">
    <source>
        <dbReference type="ARBA" id="ARBA00022833"/>
    </source>
</evidence>
<dbReference type="GeneID" id="108077955"/>
<dbReference type="FunFam" id="3.40.630.10:FF:000084">
    <property type="entry name" value="Carboxypeptidase B2"/>
    <property type="match status" value="1"/>
</dbReference>
<dbReference type="InterPro" id="IPR057246">
    <property type="entry name" value="CARBOXYPEPT_ZN_1"/>
</dbReference>
<dbReference type="GO" id="GO:0005615">
    <property type="term" value="C:extracellular space"/>
    <property type="evidence" value="ECO:0007669"/>
    <property type="project" value="TreeGrafter"/>
</dbReference>